<keyword evidence="1" id="KW-0812">Transmembrane</keyword>
<organism evidence="2 3">
    <name type="scientific">Fuerstiella marisgermanici</name>
    <dbReference type="NCBI Taxonomy" id="1891926"/>
    <lineage>
        <taxon>Bacteria</taxon>
        <taxon>Pseudomonadati</taxon>
        <taxon>Planctomycetota</taxon>
        <taxon>Planctomycetia</taxon>
        <taxon>Planctomycetales</taxon>
        <taxon>Planctomycetaceae</taxon>
        <taxon>Fuerstiella</taxon>
    </lineage>
</organism>
<reference evidence="2 3" key="1">
    <citation type="journal article" date="2016" name="Front. Microbiol.">
        <title>Fuerstia marisgermanicae gen. nov., sp. nov., an Unusual Member of the Phylum Planctomycetes from the German Wadden Sea.</title>
        <authorList>
            <person name="Kohn T."/>
            <person name="Heuer A."/>
            <person name="Jogler M."/>
            <person name="Vollmers J."/>
            <person name="Boedeker C."/>
            <person name="Bunk B."/>
            <person name="Rast P."/>
            <person name="Borchert D."/>
            <person name="Glockner I."/>
            <person name="Freese H.M."/>
            <person name="Klenk H.P."/>
            <person name="Overmann J."/>
            <person name="Kaster A.K."/>
            <person name="Rohde M."/>
            <person name="Wiegand S."/>
            <person name="Jogler C."/>
        </authorList>
    </citation>
    <scope>NUCLEOTIDE SEQUENCE [LARGE SCALE GENOMIC DNA]</scope>
    <source>
        <strain evidence="2 3">NH11</strain>
    </source>
</reference>
<dbReference type="RefSeq" id="WP_077023514.1">
    <property type="nucleotide sequence ID" value="NZ_CP017641.1"/>
</dbReference>
<dbReference type="EMBL" id="CP017641">
    <property type="protein sequence ID" value="APZ91813.1"/>
    <property type="molecule type" value="Genomic_DNA"/>
</dbReference>
<evidence type="ECO:0000256" key="1">
    <source>
        <dbReference type="SAM" id="Phobius"/>
    </source>
</evidence>
<dbReference type="AlphaFoldDB" id="A0A1P8WCN5"/>
<name>A0A1P8WCN5_9PLAN</name>
<dbReference type="Proteomes" id="UP000187735">
    <property type="component" value="Chromosome"/>
</dbReference>
<keyword evidence="3" id="KW-1185">Reference proteome</keyword>
<keyword evidence="1" id="KW-0472">Membrane</keyword>
<accession>A0A1P8WCN5</accession>
<evidence type="ECO:0000313" key="2">
    <source>
        <dbReference type="EMBL" id="APZ91813.1"/>
    </source>
</evidence>
<gene>
    <name evidence="2" type="ORF">Fuma_01407</name>
</gene>
<evidence type="ECO:0000313" key="3">
    <source>
        <dbReference type="Proteomes" id="UP000187735"/>
    </source>
</evidence>
<protein>
    <submittedName>
        <fullName evidence="2">Uncharacterized protein</fullName>
    </submittedName>
</protein>
<feature type="transmembrane region" description="Helical" evidence="1">
    <location>
        <begin position="45"/>
        <end position="66"/>
    </location>
</feature>
<keyword evidence="1" id="KW-1133">Transmembrane helix</keyword>
<sequence>MVAATPERLTAVTRLAAIQLLASGWGTLGGKLCTTAKILKHPTQAATFSCVTFGAGFLLLINGLLLELSYPRQFGLFHAFGTKR</sequence>
<proteinExistence type="predicted"/>
<dbReference type="KEGG" id="fmr:Fuma_01407"/>